<keyword evidence="1" id="KW-0539">Nucleus</keyword>
<evidence type="ECO:0000313" key="4">
    <source>
        <dbReference type="EMBL" id="GAA0142157.1"/>
    </source>
</evidence>
<feature type="domain" description="ELM2" evidence="3">
    <location>
        <begin position="35"/>
        <end position="77"/>
    </location>
</feature>
<dbReference type="Pfam" id="PF01448">
    <property type="entry name" value="ELM2"/>
    <property type="match status" value="1"/>
</dbReference>
<comment type="caution">
    <text evidence="4">The sequence shown here is derived from an EMBL/GenBank/DDBJ whole genome shotgun (WGS) entry which is preliminary data.</text>
</comment>
<evidence type="ECO:0000313" key="5">
    <source>
        <dbReference type="Proteomes" id="UP001454036"/>
    </source>
</evidence>
<sequence>MTKGPLRRRTPPAPVPTSWLDYIEDHCVRVAIPKGPRFQVDVPDCTPQTKEETLKNYDADSLRYLGTKVWEPKNSSQVDKNEKELDMDAIGKGRPDICSCGIPGSVQCTELHLKDKRTKLQCELGPAFWKWKLNEMGEEVSKLWKSGEQKAFESIVKANLVSQGKSFLEPAVKSLHSQTQQSIVNYYFNVYLLRRMSLQIRSGCKTVDTDDEGPEESPRSKSSRKRCQADISTSDSSPIVKNRYLTGRR</sequence>
<dbReference type="EMBL" id="BAABME010000368">
    <property type="protein sequence ID" value="GAA0142157.1"/>
    <property type="molecule type" value="Genomic_DNA"/>
</dbReference>
<feature type="compositionally biased region" description="Polar residues" evidence="2">
    <location>
        <begin position="230"/>
        <end position="239"/>
    </location>
</feature>
<dbReference type="PANTHER" id="PTHR46872:SF10">
    <property type="entry name" value="MYB-LIKE DOMAIN-CONTAINING PROTEIN"/>
    <property type="match status" value="1"/>
</dbReference>
<feature type="region of interest" description="Disordered" evidence="2">
    <location>
        <begin position="205"/>
        <end position="249"/>
    </location>
</feature>
<proteinExistence type="predicted"/>
<evidence type="ECO:0000256" key="2">
    <source>
        <dbReference type="SAM" id="MobiDB-lite"/>
    </source>
</evidence>
<gene>
    <name evidence="4" type="ORF">LIER_03118</name>
</gene>
<evidence type="ECO:0000256" key="1">
    <source>
        <dbReference type="ARBA" id="ARBA00023242"/>
    </source>
</evidence>
<dbReference type="Proteomes" id="UP001454036">
    <property type="component" value="Unassembled WGS sequence"/>
</dbReference>
<keyword evidence="5" id="KW-1185">Reference proteome</keyword>
<name>A0AAV3NTI2_LITER</name>
<accession>A0AAV3NTI2</accession>
<organism evidence="4 5">
    <name type="scientific">Lithospermum erythrorhizon</name>
    <name type="common">Purple gromwell</name>
    <name type="synonym">Lithospermum officinale var. erythrorhizon</name>
    <dbReference type="NCBI Taxonomy" id="34254"/>
    <lineage>
        <taxon>Eukaryota</taxon>
        <taxon>Viridiplantae</taxon>
        <taxon>Streptophyta</taxon>
        <taxon>Embryophyta</taxon>
        <taxon>Tracheophyta</taxon>
        <taxon>Spermatophyta</taxon>
        <taxon>Magnoliopsida</taxon>
        <taxon>eudicotyledons</taxon>
        <taxon>Gunneridae</taxon>
        <taxon>Pentapetalae</taxon>
        <taxon>asterids</taxon>
        <taxon>lamiids</taxon>
        <taxon>Boraginales</taxon>
        <taxon>Boraginaceae</taxon>
        <taxon>Boraginoideae</taxon>
        <taxon>Lithospermeae</taxon>
        <taxon>Lithospermum</taxon>
    </lineage>
</organism>
<protein>
    <recommendedName>
        <fullName evidence="3">ELM2 domain-containing protein</fullName>
    </recommendedName>
</protein>
<dbReference type="PANTHER" id="PTHR46872">
    <property type="entry name" value="DNA BINDING PROTEIN"/>
    <property type="match status" value="1"/>
</dbReference>
<dbReference type="AlphaFoldDB" id="A0AAV3NTI2"/>
<evidence type="ECO:0000259" key="3">
    <source>
        <dbReference type="Pfam" id="PF01448"/>
    </source>
</evidence>
<reference evidence="4 5" key="1">
    <citation type="submission" date="2024-01" db="EMBL/GenBank/DDBJ databases">
        <title>The complete chloroplast genome sequence of Lithospermum erythrorhizon: insights into the phylogenetic relationship among Boraginaceae species and the maternal lineages of purple gromwells.</title>
        <authorList>
            <person name="Okada T."/>
            <person name="Watanabe K."/>
        </authorList>
    </citation>
    <scope>NUCLEOTIDE SEQUENCE [LARGE SCALE GENOMIC DNA]</scope>
</reference>
<dbReference type="InterPro" id="IPR000949">
    <property type="entry name" value="ELM2_dom"/>
</dbReference>